<evidence type="ECO:0000256" key="1">
    <source>
        <dbReference type="SAM" id="MobiDB-lite"/>
    </source>
</evidence>
<sequence length="134" mass="14550">MSRVVPESQLSQAFTTLPLPPSTHQFMYTTNGHRVFPLALKYTLQGEHGRKESGSAKGRVAPANSVTSPGGHCVSRQGVTEHESLATKTMALCLASPLYSDLIPPPSPYTVFLLWHSWSRVPPCCHCCLVSPSC</sequence>
<dbReference type="EMBL" id="JAWZYT010006220">
    <property type="protein sequence ID" value="KAK4288606.1"/>
    <property type="molecule type" value="Genomic_DNA"/>
</dbReference>
<proteinExistence type="predicted"/>
<organism evidence="2 3">
    <name type="scientific">Petrolisthes manimaculis</name>
    <dbReference type="NCBI Taxonomy" id="1843537"/>
    <lineage>
        <taxon>Eukaryota</taxon>
        <taxon>Metazoa</taxon>
        <taxon>Ecdysozoa</taxon>
        <taxon>Arthropoda</taxon>
        <taxon>Crustacea</taxon>
        <taxon>Multicrustacea</taxon>
        <taxon>Malacostraca</taxon>
        <taxon>Eumalacostraca</taxon>
        <taxon>Eucarida</taxon>
        <taxon>Decapoda</taxon>
        <taxon>Pleocyemata</taxon>
        <taxon>Anomura</taxon>
        <taxon>Galatheoidea</taxon>
        <taxon>Porcellanidae</taxon>
        <taxon>Petrolisthes</taxon>
    </lineage>
</organism>
<keyword evidence="3" id="KW-1185">Reference proteome</keyword>
<dbReference type="AlphaFoldDB" id="A0AAE1TKK7"/>
<evidence type="ECO:0000313" key="3">
    <source>
        <dbReference type="Proteomes" id="UP001292094"/>
    </source>
</evidence>
<evidence type="ECO:0000313" key="2">
    <source>
        <dbReference type="EMBL" id="KAK4288606.1"/>
    </source>
</evidence>
<reference evidence="2" key="1">
    <citation type="submission" date="2023-11" db="EMBL/GenBank/DDBJ databases">
        <title>Genome assemblies of two species of porcelain crab, Petrolisthes cinctipes and Petrolisthes manimaculis (Anomura: Porcellanidae).</title>
        <authorList>
            <person name="Angst P."/>
        </authorList>
    </citation>
    <scope>NUCLEOTIDE SEQUENCE</scope>
    <source>
        <strain evidence="2">PB745_02</strain>
        <tissue evidence="2">Gill</tissue>
    </source>
</reference>
<accession>A0AAE1TKK7</accession>
<comment type="caution">
    <text evidence="2">The sequence shown here is derived from an EMBL/GenBank/DDBJ whole genome shotgun (WGS) entry which is preliminary data.</text>
</comment>
<feature type="region of interest" description="Disordered" evidence="1">
    <location>
        <begin position="49"/>
        <end position="73"/>
    </location>
</feature>
<name>A0AAE1TKK7_9EUCA</name>
<gene>
    <name evidence="2" type="ORF">Pmani_038373</name>
</gene>
<protein>
    <submittedName>
        <fullName evidence="2">Uncharacterized protein</fullName>
    </submittedName>
</protein>
<dbReference type="Proteomes" id="UP001292094">
    <property type="component" value="Unassembled WGS sequence"/>
</dbReference>